<dbReference type="OrthoDB" id="5422202at2"/>
<organism evidence="2 3">
    <name type="scientific">Corynebacterium hylobatis</name>
    <dbReference type="NCBI Taxonomy" id="1859290"/>
    <lineage>
        <taxon>Bacteria</taxon>
        <taxon>Bacillati</taxon>
        <taxon>Actinomycetota</taxon>
        <taxon>Actinomycetes</taxon>
        <taxon>Mycobacteriales</taxon>
        <taxon>Corynebacteriaceae</taxon>
        <taxon>Corynebacterium</taxon>
    </lineage>
</organism>
<comment type="caution">
    <text evidence="2">The sequence shown here is derived from an EMBL/GenBank/DDBJ whole genome shotgun (WGS) entry which is preliminary data.</text>
</comment>
<dbReference type="InterPro" id="IPR007139">
    <property type="entry name" value="DUF349"/>
</dbReference>
<reference evidence="2 3" key="1">
    <citation type="submission" date="2018-12" db="EMBL/GenBank/DDBJ databases">
        <title>YIM 101343 draft genome.</title>
        <authorList>
            <person name="Chen X."/>
        </authorList>
    </citation>
    <scope>NUCLEOTIDE SEQUENCE [LARGE SCALE GENOMIC DNA]</scope>
    <source>
        <strain evidence="2 3">YIM 101343</strain>
    </source>
</reference>
<feature type="compositionally biased region" description="Pro residues" evidence="1">
    <location>
        <begin position="1"/>
        <end position="26"/>
    </location>
</feature>
<proteinExistence type="predicted"/>
<dbReference type="AlphaFoldDB" id="A0A3S0BF51"/>
<accession>A0A3S0BF51</accession>
<dbReference type="Pfam" id="PF03993">
    <property type="entry name" value="DUF349"/>
    <property type="match status" value="3"/>
</dbReference>
<evidence type="ECO:0000313" key="3">
    <source>
        <dbReference type="Proteomes" id="UP000274907"/>
    </source>
</evidence>
<evidence type="ECO:0000313" key="2">
    <source>
        <dbReference type="EMBL" id="RSZ61716.1"/>
    </source>
</evidence>
<feature type="region of interest" description="Disordered" evidence="1">
    <location>
        <begin position="1"/>
        <end position="55"/>
    </location>
</feature>
<sequence length="454" mass="50635">MTNSPTPSPTPGPKPGPRPGPKPGPLPGVGSRPTPSPRPAAPAVVRPVKNDPAKWGRVDADGTVYVKTADGEREIGSWQAGTPEEGLAHYGTRFDDLATEVELLETRLSAHPDDANAIKETAAQLRETLPTAAAIGDLTALDKRLVTIMEHSEAAGEQARADRARRREQAITRKEALAGEAEELAENSTDWKPAGDRLRAILDEWKTIRGIDRRTDDTLWKRYSRARDAFNRRRGSHFAELDRGRAAARRAKEALVERAEAIKDSTDWNETARAFRDLMKEWKAAGRAPREVDDKLWETFRGAQDHFFNARNAVTAERDKEFVANAEAKDSLLTEYDAQIDPAKDLEGARAKLRDLQEKWEEIGYVPRGQVREYEDRIAALEKRVADAEESQWRRTDPEAQARANQFLVKVEEFTTQAEAAEAKGNAKKAAQLREQAAQWQEWADAAVKAVEDL</sequence>
<evidence type="ECO:0000256" key="1">
    <source>
        <dbReference type="SAM" id="MobiDB-lite"/>
    </source>
</evidence>
<name>A0A3S0BF51_9CORY</name>
<protein>
    <submittedName>
        <fullName evidence="2">DUF349 domain-containing protein</fullName>
    </submittedName>
</protein>
<gene>
    <name evidence="2" type="ORF">EAH68_11590</name>
</gene>
<dbReference type="EMBL" id="RXHJ01000016">
    <property type="protein sequence ID" value="RSZ61716.1"/>
    <property type="molecule type" value="Genomic_DNA"/>
</dbReference>
<dbReference type="Proteomes" id="UP000274907">
    <property type="component" value="Unassembled WGS sequence"/>
</dbReference>
<dbReference type="RefSeq" id="WP_126121502.1">
    <property type="nucleotide sequence ID" value="NZ_RXHJ01000016.1"/>
</dbReference>
<keyword evidence="3" id="KW-1185">Reference proteome</keyword>